<protein>
    <recommendedName>
        <fullName evidence="3">Tetrahydromethanopterin S-methyltransferase</fullName>
    </recommendedName>
</protein>
<organism evidence="2">
    <name type="scientific">viral metagenome</name>
    <dbReference type="NCBI Taxonomy" id="1070528"/>
    <lineage>
        <taxon>unclassified sequences</taxon>
        <taxon>metagenomes</taxon>
        <taxon>organismal metagenomes</taxon>
    </lineage>
</organism>
<gene>
    <name evidence="2" type="ORF">MM415A03524_0007</name>
</gene>
<accession>A0A6M3JPB2</accession>
<evidence type="ECO:0000313" key="2">
    <source>
        <dbReference type="EMBL" id="QJA70882.1"/>
    </source>
</evidence>
<sequence>MNDIPRYKLLAQDIVYIKNSVKEIKEKLDREYITRKEFDLEIGPIRRFFWGLIGVITIGLAGATVAFVFRMVTK</sequence>
<feature type="transmembrane region" description="Helical" evidence="1">
    <location>
        <begin position="48"/>
        <end position="69"/>
    </location>
</feature>
<reference evidence="2" key="1">
    <citation type="submission" date="2020-03" db="EMBL/GenBank/DDBJ databases">
        <title>The deep terrestrial virosphere.</title>
        <authorList>
            <person name="Holmfeldt K."/>
            <person name="Nilsson E."/>
            <person name="Simone D."/>
            <person name="Lopez-Fernandez M."/>
            <person name="Wu X."/>
            <person name="de Brujin I."/>
            <person name="Lundin D."/>
            <person name="Andersson A."/>
            <person name="Bertilsson S."/>
            <person name="Dopson M."/>
        </authorList>
    </citation>
    <scope>NUCLEOTIDE SEQUENCE</scope>
    <source>
        <strain evidence="2">MM415A03524</strain>
    </source>
</reference>
<name>A0A6M3JPB2_9ZZZZ</name>
<keyword evidence="1" id="KW-0472">Membrane</keyword>
<proteinExistence type="predicted"/>
<dbReference type="AlphaFoldDB" id="A0A6M3JPB2"/>
<dbReference type="EMBL" id="MT141828">
    <property type="protein sequence ID" value="QJA70882.1"/>
    <property type="molecule type" value="Genomic_DNA"/>
</dbReference>
<keyword evidence="1" id="KW-1133">Transmembrane helix</keyword>
<evidence type="ECO:0008006" key="3">
    <source>
        <dbReference type="Google" id="ProtNLM"/>
    </source>
</evidence>
<keyword evidence="1" id="KW-0812">Transmembrane</keyword>
<evidence type="ECO:0000256" key="1">
    <source>
        <dbReference type="SAM" id="Phobius"/>
    </source>
</evidence>